<accession>A0A6A6CFU8</accession>
<sequence>MSSNSKKSVLITGCSDGGLGAALAVAFHEAGLHVYATARNPDKMKNLQAKGIETLTLDLMDDSSITAAVKKISRLDILVNNAGATYMIPFSDASIKEAKNLFDLNVWSYVAVTQAFLPLLVESKGTILNNTSVAGAVVVPFQSIYNASKAAISMISAHQRVELAAFGVKVVDLKTGAVKSNIFQNMDNDKDRGTKVAKGSLYEPAREDVETVLRGDKVAGAAVLASKWAEGVVSQVLKTSPPHNVWAGATALLCRFLAMLPTWLSDALTKNAFGVDKVEKTLSKS</sequence>
<dbReference type="GO" id="GO:0005783">
    <property type="term" value="C:endoplasmic reticulum"/>
    <property type="evidence" value="ECO:0007669"/>
    <property type="project" value="TreeGrafter"/>
</dbReference>
<dbReference type="GO" id="GO:0006654">
    <property type="term" value="P:phosphatidic acid biosynthetic process"/>
    <property type="evidence" value="ECO:0007669"/>
    <property type="project" value="TreeGrafter"/>
</dbReference>
<evidence type="ECO:0000313" key="6">
    <source>
        <dbReference type="Proteomes" id="UP000799537"/>
    </source>
</evidence>
<organism evidence="5 6">
    <name type="scientific">Zasmidium cellare ATCC 36951</name>
    <dbReference type="NCBI Taxonomy" id="1080233"/>
    <lineage>
        <taxon>Eukaryota</taxon>
        <taxon>Fungi</taxon>
        <taxon>Dikarya</taxon>
        <taxon>Ascomycota</taxon>
        <taxon>Pezizomycotina</taxon>
        <taxon>Dothideomycetes</taxon>
        <taxon>Dothideomycetidae</taxon>
        <taxon>Mycosphaerellales</taxon>
        <taxon>Mycosphaerellaceae</taxon>
        <taxon>Zasmidium</taxon>
    </lineage>
</organism>
<name>A0A6A6CFU8_ZASCE</name>
<dbReference type="GO" id="GO:0005811">
    <property type="term" value="C:lipid droplet"/>
    <property type="evidence" value="ECO:0007669"/>
    <property type="project" value="TreeGrafter"/>
</dbReference>
<evidence type="ECO:0000256" key="3">
    <source>
        <dbReference type="ARBA" id="ARBA00023002"/>
    </source>
</evidence>
<dbReference type="Proteomes" id="UP000799537">
    <property type="component" value="Unassembled WGS sequence"/>
</dbReference>
<dbReference type="SUPFAM" id="SSF51735">
    <property type="entry name" value="NAD(P)-binding Rossmann-fold domains"/>
    <property type="match status" value="1"/>
</dbReference>
<reference evidence="5" key="1">
    <citation type="journal article" date="2020" name="Stud. Mycol.">
        <title>101 Dothideomycetes genomes: a test case for predicting lifestyles and emergence of pathogens.</title>
        <authorList>
            <person name="Haridas S."/>
            <person name="Albert R."/>
            <person name="Binder M."/>
            <person name="Bloem J."/>
            <person name="Labutti K."/>
            <person name="Salamov A."/>
            <person name="Andreopoulos B."/>
            <person name="Baker S."/>
            <person name="Barry K."/>
            <person name="Bills G."/>
            <person name="Bluhm B."/>
            <person name="Cannon C."/>
            <person name="Castanera R."/>
            <person name="Culley D."/>
            <person name="Daum C."/>
            <person name="Ezra D."/>
            <person name="Gonzalez J."/>
            <person name="Henrissat B."/>
            <person name="Kuo A."/>
            <person name="Liang C."/>
            <person name="Lipzen A."/>
            <person name="Lutzoni F."/>
            <person name="Magnuson J."/>
            <person name="Mondo S."/>
            <person name="Nolan M."/>
            <person name="Ohm R."/>
            <person name="Pangilinan J."/>
            <person name="Park H.-J."/>
            <person name="Ramirez L."/>
            <person name="Alfaro M."/>
            <person name="Sun H."/>
            <person name="Tritt A."/>
            <person name="Yoshinaga Y."/>
            <person name="Zwiers L.-H."/>
            <person name="Turgeon B."/>
            <person name="Goodwin S."/>
            <person name="Spatafora J."/>
            <person name="Crous P."/>
            <person name="Grigoriev I."/>
        </authorList>
    </citation>
    <scope>NUCLEOTIDE SEQUENCE</scope>
    <source>
        <strain evidence="5">ATCC 36951</strain>
    </source>
</reference>
<dbReference type="InterPro" id="IPR036291">
    <property type="entry name" value="NAD(P)-bd_dom_sf"/>
</dbReference>
<evidence type="ECO:0000256" key="4">
    <source>
        <dbReference type="RuleBase" id="RU000363"/>
    </source>
</evidence>
<dbReference type="AlphaFoldDB" id="A0A6A6CFU8"/>
<dbReference type="PRINTS" id="PR00081">
    <property type="entry name" value="GDHRDH"/>
</dbReference>
<proteinExistence type="inferred from homology"/>
<dbReference type="GeneID" id="54560238"/>
<evidence type="ECO:0000256" key="1">
    <source>
        <dbReference type="ARBA" id="ARBA00006484"/>
    </source>
</evidence>
<gene>
    <name evidence="5" type="ORF">M409DRAFT_23845</name>
</gene>
<keyword evidence="3" id="KW-0560">Oxidoreductase</keyword>
<dbReference type="OrthoDB" id="2102561at2759"/>
<dbReference type="Pfam" id="PF00106">
    <property type="entry name" value="adh_short"/>
    <property type="match status" value="1"/>
</dbReference>
<dbReference type="PANTHER" id="PTHR44169:SF6">
    <property type="entry name" value="NADPH-DEPENDENT 1-ACYLDIHYDROXYACETONE PHOSPHATE REDUCTASE"/>
    <property type="match status" value="1"/>
</dbReference>
<dbReference type="InterPro" id="IPR002347">
    <property type="entry name" value="SDR_fam"/>
</dbReference>
<dbReference type="PROSITE" id="PS00061">
    <property type="entry name" value="ADH_SHORT"/>
    <property type="match status" value="1"/>
</dbReference>
<dbReference type="CDD" id="cd05374">
    <property type="entry name" value="17beta-HSD-like_SDR_c"/>
    <property type="match status" value="1"/>
</dbReference>
<dbReference type="GO" id="GO:0004806">
    <property type="term" value="F:triacylglycerol lipase activity"/>
    <property type="evidence" value="ECO:0007669"/>
    <property type="project" value="TreeGrafter"/>
</dbReference>
<evidence type="ECO:0000256" key="2">
    <source>
        <dbReference type="ARBA" id="ARBA00022857"/>
    </source>
</evidence>
<dbReference type="PRINTS" id="PR00080">
    <property type="entry name" value="SDRFAMILY"/>
</dbReference>
<dbReference type="GO" id="GO:0019433">
    <property type="term" value="P:triglyceride catabolic process"/>
    <property type="evidence" value="ECO:0007669"/>
    <property type="project" value="TreeGrafter"/>
</dbReference>
<dbReference type="EMBL" id="ML993598">
    <property type="protein sequence ID" value="KAF2166117.1"/>
    <property type="molecule type" value="Genomic_DNA"/>
</dbReference>
<dbReference type="RefSeq" id="XP_033667006.1">
    <property type="nucleotide sequence ID" value="XM_033806966.1"/>
</dbReference>
<keyword evidence="6" id="KW-1185">Reference proteome</keyword>
<evidence type="ECO:0000313" key="5">
    <source>
        <dbReference type="EMBL" id="KAF2166117.1"/>
    </source>
</evidence>
<dbReference type="PANTHER" id="PTHR44169">
    <property type="entry name" value="NADPH-DEPENDENT 1-ACYLDIHYDROXYACETONE PHOSPHATE REDUCTASE"/>
    <property type="match status" value="1"/>
</dbReference>
<dbReference type="GO" id="GO:0000140">
    <property type="term" value="F:acylglycerone-phosphate reductase (NADP+) activity"/>
    <property type="evidence" value="ECO:0007669"/>
    <property type="project" value="TreeGrafter"/>
</dbReference>
<dbReference type="InterPro" id="IPR020904">
    <property type="entry name" value="Sc_DH/Rdtase_CS"/>
</dbReference>
<keyword evidence="2" id="KW-0521">NADP</keyword>
<dbReference type="Gene3D" id="3.40.50.720">
    <property type="entry name" value="NAD(P)-binding Rossmann-like Domain"/>
    <property type="match status" value="1"/>
</dbReference>
<protein>
    <submittedName>
        <fullName evidence="5">Uncharacterized protein</fullName>
    </submittedName>
</protein>
<comment type="similarity">
    <text evidence="1 4">Belongs to the short-chain dehydrogenases/reductases (SDR) family.</text>
</comment>